<dbReference type="EMBL" id="BK015821">
    <property type="protein sequence ID" value="DAE26618.1"/>
    <property type="molecule type" value="Genomic_DNA"/>
</dbReference>
<evidence type="ECO:0000313" key="2">
    <source>
        <dbReference type="EMBL" id="DAE26618.1"/>
    </source>
</evidence>
<name>A0A8S5R652_9CAUD</name>
<keyword evidence="1" id="KW-0812">Transmembrane</keyword>
<keyword evidence="1" id="KW-0472">Membrane</keyword>
<reference evidence="2" key="1">
    <citation type="journal article" date="2021" name="Proc. Natl. Acad. Sci. U.S.A.">
        <title>A Catalog of Tens of Thousands of Viruses from Human Metagenomes Reveals Hidden Associations with Chronic Diseases.</title>
        <authorList>
            <person name="Tisza M.J."/>
            <person name="Buck C.B."/>
        </authorList>
    </citation>
    <scope>NUCLEOTIDE SEQUENCE</scope>
    <source>
        <strain evidence="2">CtaCq7</strain>
    </source>
</reference>
<feature type="transmembrane region" description="Helical" evidence="1">
    <location>
        <begin position="20"/>
        <end position="41"/>
    </location>
</feature>
<accession>A0A8S5R652</accession>
<organism evidence="2">
    <name type="scientific">Ackermannviridae sp. ctaCq7</name>
    <dbReference type="NCBI Taxonomy" id="2827294"/>
    <lineage>
        <taxon>Viruses</taxon>
        <taxon>Duplodnaviria</taxon>
        <taxon>Heunggongvirae</taxon>
        <taxon>Uroviricota</taxon>
        <taxon>Caudoviricetes</taxon>
        <taxon>Pantevenvirales</taxon>
        <taxon>Ackermannviridae</taxon>
    </lineage>
</organism>
<proteinExistence type="predicted"/>
<sequence>MLLTLYIHLLMLYNVSHTFIYFIREVVYSTSLIFVILLHLLQFVKT</sequence>
<protein>
    <submittedName>
        <fullName evidence="2">Uncharacterized protein</fullName>
    </submittedName>
</protein>
<keyword evidence="1" id="KW-1133">Transmembrane helix</keyword>
<evidence type="ECO:0000256" key="1">
    <source>
        <dbReference type="SAM" id="Phobius"/>
    </source>
</evidence>